<dbReference type="GO" id="GO:0005886">
    <property type="term" value="C:plasma membrane"/>
    <property type="evidence" value="ECO:0007669"/>
    <property type="project" value="UniProtKB-SubCell"/>
</dbReference>
<keyword evidence="7" id="KW-0547">Nucleotide-binding</keyword>
<dbReference type="GO" id="GO:0000155">
    <property type="term" value="F:phosphorelay sensor kinase activity"/>
    <property type="evidence" value="ECO:0007669"/>
    <property type="project" value="InterPro"/>
</dbReference>
<comment type="subcellular location">
    <subcellularLocation>
        <location evidence="2">Cell membrane</location>
        <topology evidence="2">Multi-pass membrane protein</topology>
    </subcellularLocation>
</comment>
<keyword evidence="11" id="KW-1133">Transmembrane helix</keyword>
<evidence type="ECO:0000256" key="8">
    <source>
        <dbReference type="ARBA" id="ARBA00022777"/>
    </source>
</evidence>
<evidence type="ECO:0000256" key="1">
    <source>
        <dbReference type="ARBA" id="ARBA00000085"/>
    </source>
</evidence>
<dbReference type="AlphaFoldDB" id="A0A3A8P2M8"/>
<dbReference type="InterPro" id="IPR003594">
    <property type="entry name" value="HATPase_dom"/>
</dbReference>
<dbReference type="PROSITE" id="PS50109">
    <property type="entry name" value="HIS_KIN"/>
    <property type="match status" value="1"/>
</dbReference>
<dbReference type="Gene3D" id="3.30.565.10">
    <property type="entry name" value="Histidine kinase-like ATPase, C-terminal domain"/>
    <property type="match status" value="1"/>
</dbReference>
<dbReference type="InterPro" id="IPR004358">
    <property type="entry name" value="Sig_transdc_His_kin-like_C"/>
</dbReference>
<evidence type="ECO:0000256" key="9">
    <source>
        <dbReference type="ARBA" id="ARBA00022840"/>
    </source>
</evidence>
<dbReference type="InterPro" id="IPR003661">
    <property type="entry name" value="HisK_dim/P_dom"/>
</dbReference>
<dbReference type="PROSITE" id="PS50885">
    <property type="entry name" value="HAMP"/>
    <property type="match status" value="1"/>
</dbReference>
<dbReference type="CDD" id="cd00082">
    <property type="entry name" value="HisKA"/>
    <property type="match status" value="1"/>
</dbReference>
<gene>
    <name evidence="14" type="ORF">D7X12_06650</name>
</gene>
<dbReference type="InterPro" id="IPR003660">
    <property type="entry name" value="HAMP_dom"/>
</dbReference>
<dbReference type="InterPro" id="IPR050980">
    <property type="entry name" value="2C_sensor_his_kinase"/>
</dbReference>
<dbReference type="Pfam" id="PF02518">
    <property type="entry name" value="HATPase_c"/>
    <property type="match status" value="1"/>
</dbReference>
<evidence type="ECO:0000256" key="6">
    <source>
        <dbReference type="ARBA" id="ARBA00022679"/>
    </source>
</evidence>
<evidence type="ECO:0000256" key="7">
    <source>
        <dbReference type="ARBA" id="ARBA00022741"/>
    </source>
</evidence>
<dbReference type="InterPro" id="IPR005467">
    <property type="entry name" value="His_kinase_dom"/>
</dbReference>
<dbReference type="SUPFAM" id="SSF47384">
    <property type="entry name" value="Homodimeric domain of signal transducing histidine kinase"/>
    <property type="match status" value="1"/>
</dbReference>
<evidence type="ECO:0000256" key="4">
    <source>
        <dbReference type="ARBA" id="ARBA00022475"/>
    </source>
</evidence>
<dbReference type="PANTHER" id="PTHR44936:SF10">
    <property type="entry name" value="SENSOR PROTEIN RSTB"/>
    <property type="match status" value="1"/>
</dbReference>
<keyword evidence="11" id="KW-0472">Membrane</keyword>
<keyword evidence="5" id="KW-0597">Phosphoprotein</keyword>
<dbReference type="Pfam" id="PF00672">
    <property type="entry name" value="HAMP"/>
    <property type="match status" value="1"/>
</dbReference>
<dbReference type="RefSeq" id="WP_120624414.1">
    <property type="nucleotide sequence ID" value="NZ_RAWG01000028.1"/>
</dbReference>
<accession>A0A3A8P2M8</accession>
<dbReference type="PANTHER" id="PTHR44936">
    <property type="entry name" value="SENSOR PROTEIN CREC"/>
    <property type="match status" value="1"/>
</dbReference>
<reference evidence="15" key="1">
    <citation type="submission" date="2018-09" db="EMBL/GenBank/DDBJ databases">
        <authorList>
            <person name="Livingstone P.G."/>
            <person name="Whitworth D.E."/>
        </authorList>
    </citation>
    <scope>NUCLEOTIDE SEQUENCE [LARGE SCALE GENOMIC DNA]</scope>
    <source>
        <strain evidence="15">CA040B</strain>
    </source>
</reference>
<evidence type="ECO:0000313" key="14">
    <source>
        <dbReference type="EMBL" id="RKH45994.1"/>
    </source>
</evidence>
<dbReference type="CDD" id="cd06225">
    <property type="entry name" value="HAMP"/>
    <property type="match status" value="1"/>
</dbReference>
<evidence type="ECO:0000256" key="3">
    <source>
        <dbReference type="ARBA" id="ARBA00012438"/>
    </source>
</evidence>
<evidence type="ECO:0000256" key="2">
    <source>
        <dbReference type="ARBA" id="ARBA00004651"/>
    </source>
</evidence>
<comment type="catalytic activity">
    <reaction evidence="1">
        <text>ATP + protein L-histidine = ADP + protein N-phospho-L-histidine.</text>
        <dbReference type="EC" id="2.7.13.3"/>
    </reaction>
</comment>
<dbReference type="InterPro" id="IPR036890">
    <property type="entry name" value="HATPase_C_sf"/>
</dbReference>
<name>A0A3A8P2M8_9BACT</name>
<feature type="compositionally biased region" description="Pro residues" evidence="10">
    <location>
        <begin position="455"/>
        <end position="464"/>
    </location>
</feature>
<comment type="caution">
    <text evidence="14">The sequence shown here is derived from an EMBL/GenBank/DDBJ whole genome shotgun (WGS) entry which is preliminary data.</text>
</comment>
<dbReference type="Proteomes" id="UP000273405">
    <property type="component" value="Unassembled WGS sequence"/>
</dbReference>
<dbReference type="Gene3D" id="1.10.287.130">
    <property type="match status" value="1"/>
</dbReference>
<keyword evidence="11" id="KW-0812">Transmembrane</keyword>
<keyword evidence="4" id="KW-1003">Cell membrane</keyword>
<evidence type="ECO:0000256" key="11">
    <source>
        <dbReference type="SAM" id="Phobius"/>
    </source>
</evidence>
<feature type="region of interest" description="Disordered" evidence="10">
    <location>
        <begin position="1"/>
        <end position="21"/>
    </location>
</feature>
<feature type="transmembrane region" description="Helical" evidence="11">
    <location>
        <begin position="168"/>
        <end position="190"/>
    </location>
</feature>
<protein>
    <recommendedName>
        <fullName evidence="3">histidine kinase</fullName>
        <ecNumber evidence="3">2.7.13.3</ecNumber>
    </recommendedName>
</protein>
<keyword evidence="8 14" id="KW-0418">Kinase</keyword>
<feature type="domain" description="Histidine kinase" evidence="12">
    <location>
        <begin position="249"/>
        <end position="454"/>
    </location>
</feature>
<evidence type="ECO:0000256" key="10">
    <source>
        <dbReference type="SAM" id="MobiDB-lite"/>
    </source>
</evidence>
<proteinExistence type="predicted"/>
<evidence type="ECO:0000256" key="5">
    <source>
        <dbReference type="ARBA" id="ARBA00022553"/>
    </source>
</evidence>
<dbReference type="EC" id="2.7.13.3" evidence="3"/>
<organism evidence="14 15">
    <name type="scientific">Corallococcus sicarius</name>
    <dbReference type="NCBI Taxonomy" id="2316726"/>
    <lineage>
        <taxon>Bacteria</taxon>
        <taxon>Pseudomonadati</taxon>
        <taxon>Myxococcota</taxon>
        <taxon>Myxococcia</taxon>
        <taxon>Myxococcales</taxon>
        <taxon>Cystobacterineae</taxon>
        <taxon>Myxococcaceae</taxon>
        <taxon>Corallococcus</taxon>
    </lineage>
</organism>
<evidence type="ECO:0000313" key="15">
    <source>
        <dbReference type="Proteomes" id="UP000273405"/>
    </source>
</evidence>
<dbReference type="SUPFAM" id="SSF158472">
    <property type="entry name" value="HAMP domain-like"/>
    <property type="match status" value="1"/>
</dbReference>
<feature type="domain" description="HAMP" evidence="13">
    <location>
        <begin position="187"/>
        <end position="241"/>
    </location>
</feature>
<dbReference type="CDD" id="cd00075">
    <property type="entry name" value="HATPase"/>
    <property type="match status" value="1"/>
</dbReference>
<dbReference type="SMART" id="SM00304">
    <property type="entry name" value="HAMP"/>
    <property type="match status" value="1"/>
</dbReference>
<keyword evidence="9" id="KW-0067">ATP-binding</keyword>
<evidence type="ECO:0000259" key="12">
    <source>
        <dbReference type="PROSITE" id="PS50109"/>
    </source>
</evidence>
<dbReference type="SUPFAM" id="SSF55874">
    <property type="entry name" value="ATPase domain of HSP90 chaperone/DNA topoisomerase II/histidine kinase"/>
    <property type="match status" value="1"/>
</dbReference>
<dbReference type="Pfam" id="PF00512">
    <property type="entry name" value="HisKA"/>
    <property type="match status" value="1"/>
</dbReference>
<dbReference type="OrthoDB" id="9815202at2"/>
<dbReference type="GO" id="GO:0005524">
    <property type="term" value="F:ATP binding"/>
    <property type="evidence" value="ECO:0007669"/>
    <property type="project" value="UniProtKB-KW"/>
</dbReference>
<feature type="region of interest" description="Disordered" evidence="10">
    <location>
        <begin position="433"/>
        <end position="464"/>
    </location>
</feature>
<dbReference type="InterPro" id="IPR036097">
    <property type="entry name" value="HisK_dim/P_sf"/>
</dbReference>
<sequence length="464" mass="50519">MGWRHRHPPEDGCIPPPHRRRFGRHGHHRAPWHLGRLGSFVQARLRRRLFVMFGLTILVTVLVVSGVMNLVGGSTWKHETERMRTFVGHRFAEVWDAPAERASLVRSISQDLDVDVELTDPSGAVLERGGEPCHKPDTSFPVMRGGVLLGTARTCYLRTRTRSPLRGVLPLGIAVIVLWSAAGGISYRLARPVDTLVKATQELGAGKLGTRASLHRHATGEFAVLAESFNDMAARIEKQMADQRELLAAVSHELRTPLARLRVLTELLRDGGGNPRTLDQVDREVVELDALVGELLASSRLDFGQLTPKALEAGVLAAQALERAGLSATLLQPETDDVALLADATLLGRALVNLLDNARRHGNGVEALRLQDQGPEHLSFCVEDRGPGLLPGEETRIFQPFYRKDRGGEAREAGSLGLGLALVQRIARAHGGDTFAENRPGGGARVGFTVRKKGPPSPTELPQA</sequence>
<evidence type="ECO:0000259" key="13">
    <source>
        <dbReference type="PROSITE" id="PS50885"/>
    </source>
</evidence>
<keyword evidence="6" id="KW-0808">Transferase</keyword>
<dbReference type="PRINTS" id="PR00344">
    <property type="entry name" value="BCTRLSENSOR"/>
</dbReference>
<feature type="transmembrane region" description="Helical" evidence="11">
    <location>
        <begin position="49"/>
        <end position="72"/>
    </location>
</feature>
<dbReference type="SMART" id="SM00388">
    <property type="entry name" value="HisKA"/>
    <property type="match status" value="1"/>
</dbReference>
<dbReference type="SMART" id="SM00387">
    <property type="entry name" value="HATPase_c"/>
    <property type="match status" value="1"/>
</dbReference>
<keyword evidence="15" id="KW-1185">Reference proteome</keyword>
<dbReference type="EMBL" id="RAWG01000028">
    <property type="protein sequence ID" value="RKH45994.1"/>
    <property type="molecule type" value="Genomic_DNA"/>
</dbReference>